<gene>
    <name evidence="4" type="ORF">C7P63_03095</name>
</gene>
<organism evidence="4 5">
    <name type="scientific">Vagococcus humatus</name>
    <dbReference type="NCBI Taxonomy" id="1889241"/>
    <lineage>
        <taxon>Bacteria</taxon>
        <taxon>Bacillati</taxon>
        <taxon>Bacillota</taxon>
        <taxon>Bacilli</taxon>
        <taxon>Lactobacillales</taxon>
        <taxon>Enterococcaceae</taxon>
        <taxon>Vagococcus</taxon>
    </lineage>
</organism>
<evidence type="ECO:0000313" key="4">
    <source>
        <dbReference type="EMBL" id="RST90080.1"/>
    </source>
</evidence>
<evidence type="ECO:0000313" key="5">
    <source>
        <dbReference type="Proteomes" id="UP000277864"/>
    </source>
</evidence>
<reference evidence="4 5" key="1">
    <citation type="submission" date="2018-03" db="EMBL/GenBank/DDBJ databases">
        <authorList>
            <person name="Gulvik C.A."/>
        </authorList>
    </citation>
    <scope>NUCLEOTIDE SEQUENCE [LARGE SCALE GENOMIC DNA]</scope>
    <source>
        <strain evidence="4 5">JCM 31581</strain>
    </source>
</reference>
<feature type="domain" description="CwlT-like lysozyme" evidence="3">
    <location>
        <begin position="47"/>
        <end position="208"/>
    </location>
</feature>
<proteinExistence type="predicted"/>
<protein>
    <submittedName>
        <fullName evidence="4">Transglycosylase SLT domain protein</fullName>
    </submittedName>
</protein>
<dbReference type="Pfam" id="PF13702">
    <property type="entry name" value="Lysozyme_like"/>
    <property type="match status" value="1"/>
</dbReference>
<keyword evidence="2" id="KW-0472">Membrane</keyword>
<evidence type="ECO:0000256" key="1">
    <source>
        <dbReference type="ARBA" id="ARBA00004241"/>
    </source>
</evidence>
<accession>A0A3S0AYL4</accession>
<dbReference type="CDD" id="cd16891">
    <property type="entry name" value="CwlT-like"/>
    <property type="match status" value="1"/>
</dbReference>
<dbReference type="OrthoDB" id="1654978at2"/>
<feature type="transmembrane region" description="Helical" evidence="2">
    <location>
        <begin position="20"/>
        <end position="40"/>
    </location>
</feature>
<keyword evidence="5" id="KW-1185">Reference proteome</keyword>
<dbReference type="SUPFAM" id="SSF53955">
    <property type="entry name" value="Lysozyme-like"/>
    <property type="match status" value="1"/>
</dbReference>
<sequence length="218" mass="25284">MIRKRKGLKKPVFKAIKKTIQVMLIGLIVLAFLISARYLYVLNRQIKEVNQWRSVVARETANYQIEPYTDIVLAIILTESKGNHIDLMQSSESKYGETNQIGTSEESIESGVKHLAEMIHSSEENHTDIWTAVQAYNFGQNYIPYVKSHGGFNYVELAEEYSKDILAPTLGNKDQIRYRYLNPRAVWYNGGYLYQDGGNFFYAEIVQYHLKWMKVLNK</sequence>
<comment type="subcellular location">
    <subcellularLocation>
        <location evidence="1">Cell surface</location>
    </subcellularLocation>
</comment>
<dbReference type="InterPro" id="IPR023346">
    <property type="entry name" value="Lysozyme-like_dom_sf"/>
</dbReference>
<dbReference type="RefSeq" id="WP_125942694.1">
    <property type="nucleotide sequence ID" value="NZ_PXZH01000001.1"/>
</dbReference>
<keyword evidence="2" id="KW-1133">Transmembrane helix</keyword>
<dbReference type="Gene3D" id="1.10.530.10">
    <property type="match status" value="1"/>
</dbReference>
<dbReference type="AlphaFoldDB" id="A0A3S0AYL4"/>
<evidence type="ECO:0000256" key="2">
    <source>
        <dbReference type="SAM" id="Phobius"/>
    </source>
</evidence>
<keyword evidence="2" id="KW-0812">Transmembrane</keyword>
<evidence type="ECO:0000259" key="3">
    <source>
        <dbReference type="Pfam" id="PF13702"/>
    </source>
</evidence>
<comment type="caution">
    <text evidence="4">The sequence shown here is derived from an EMBL/GenBank/DDBJ whole genome shotgun (WGS) entry which is preliminary data.</text>
</comment>
<dbReference type="GO" id="GO:0009986">
    <property type="term" value="C:cell surface"/>
    <property type="evidence" value="ECO:0007669"/>
    <property type="project" value="UniProtKB-SubCell"/>
</dbReference>
<name>A0A3S0AYL4_9ENTE</name>
<dbReference type="Proteomes" id="UP000277864">
    <property type="component" value="Unassembled WGS sequence"/>
</dbReference>
<dbReference type="InterPro" id="IPR047194">
    <property type="entry name" value="CwlT-like_lysozyme"/>
</dbReference>
<dbReference type="EMBL" id="PXZH01000001">
    <property type="protein sequence ID" value="RST90080.1"/>
    <property type="molecule type" value="Genomic_DNA"/>
</dbReference>